<dbReference type="RefSeq" id="WP_073015724.1">
    <property type="nucleotide sequence ID" value="NZ_FQXU01000003.1"/>
</dbReference>
<accession>A0A1M5SYS3</accession>
<gene>
    <name evidence="2" type="ORF">SAMN02745941_00058</name>
</gene>
<dbReference type="AlphaFoldDB" id="A0A1M5SYS3"/>
<dbReference type="SUPFAM" id="SSF46785">
    <property type="entry name" value="Winged helix' DNA-binding domain"/>
    <property type="match status" value="1"/>
</dbReference>
<dbReference type="Gene3D" id="1.10.10.10">
    <property type="entry name" value="Winged helix-like DNA-binding domain superfamily/Winged helix DNA-binding domain"/>
    <property type="match status" value="1"/>
</dbReference>
<dbReference type="InterPro" id="IPR036388">
    <property type="entry name" value="WH-like_DNA-bd_sf"/>
</dbReference>
<dbReference type="GO" id="GO:0005829">
    <property type="term" value="C:cytosol"/>
    <property type="evidence" value="ECO:0007669"/>
    <property type="project" value="TreeGrafter"/>
</dbReference>
<evidence type="ECO:0000313" key="3">
    <source>
        <dbReference type="Proteomes" id="UP000184241"/>
    </source>
</evidence>
<dbReference type="EMBL" id="FQXU01000003">
    <property type="protein sequence ID" value="SHH43677.1"/>
    <property type="molecule type" value="Genomic_DNA"/>
</dbReference>
<dbReference type="InterPro" id="IPR000944">
    <property type="entry name" value="Tscrpt_reg_Rrf2"/>
</dbReference>
<keyword evidence="1" id="KW-0238">DNA-binding</keyword>
<sequence length="153" mass="17362">MKLSTKGRYGVKAMVDLAIHYGLDPVSIKTISERQNISEYYLEQLFSPLRKAKLLKSIRGAQGGYILNKDPKEIKVSDIMEILEGPVEIAECIDGVVCDNLDCCATRLLWKKIKESIDEVMESVTLQDIVDDYNSMKTKNSLIKMEKRSDNNE</sequence>
<dbReference type="InterPro" id="IPR036390">
    <property type="entry name" value="WH_DNA-bd_sf"/>
</dbReference>
<dbReference type="NCBIfam" id="TIGR00738">
    <property type="entry name" value="rrf2_super"/>
    <property type="match status" value="1"/>
</dbReference>
<dbReference type="FunFam" id="1.10.10.10:FF:000164">
    <property type="entry name" value="Transcriptional regulator, Rrf2 family"/>
    <property type="match status" value="1"/>
</dbReference>
<dbReference type="GO" id="GO:0003677">
    <property type="term" value="F:DNA binding"/>
    <property type="evidence" value="ECO:0007669"/>
    <property type="project" value="UniProtKB-KW"/>
</dbReference>
<proteinExistence type="predicted"/>
<evidence type="ECO:0000256" key="1">
    <source>
        <dbReference type="ARBA" id="ARBA00023125"/>
    </source>
</evidence>
<dbReference type="PANTHER" id="PTHR33221:SF5">
    <property type="entry name" value="HTH-TYPE TRANSCRIPTIONAL REGULATOR ISCR"/>
    <property type="match status" value="1"/>
</dbReference>
<dbReference type="Pfam" id="PF02082">
    <property type="entry name" value="Rrf2"/>
    <property type="match status" value="1"/>
</dbReference>
<organism evidence="2 3">
    <name type="scientific">Clostridium intestinale DSM 6191</name>
    <dbReference type="NCBI Taxonomy" id="1121320"/>
    <lineage>
        <taxon>Bacteria</taxon>
        <taxon>Bacillati</taxon>
        <taxon>Bacillota</taxon>
        <taxon>Clostridia</taxon>
        <taxon>Eubacteriales</taxon>
        <taxon>Clostridiaceae</taxon>
        <taxon>Clostridium</taxon>
    </lineage>
</organism>
<dbReference type="PROSITE" id="PS51197">
    <property type="entry name" value="HTH_RRF2_2"/>
    <property type="match status" value="1"/>
</dbReference>
<dbReference type="PANTHER" id="PTHR33221">
    <property type="entry name" value="WINGED HELIX-TURN-HELIX TRANSCRIPTIONAL REGULATOR, RRF2 FAMILY"/>
    <property type="match status" value="1"/>
</dbReference>
<evidence type="ECO:0000313" key="2">
    <source>
        <dbReference type="EMBL" id="SHH43677.1"/>
    </source>
</evidence>
<protein>
    <submittedName>
        <fullName evidence="2">Transcriptional regulator, BadM/Rrf2 family</fullName>
    </submittedName>
</protein>
<dbReference type="Proteomes" id="UP000184241">
    <property type="component" value="Unassembled WGS sequence"/>
</dbReference>
<reference evidence="2 3" key="1">
    <citation type="submission" date="2016-11" db="EMBL/GenBank/DDBJ databases">
        <authorList>
            <person name="Jaros S."/>
            <person name="Januszkiewicz K."/>
            <person name="Wedrychowicz H."/>
        </authorList>
    </citation>
    <scope>NUCLEOTIDE SEQUENCE [LARGE SCALE GENOMIC DNA]</scope>
    <source>
        <strain evidence="2 3">DSM 6191</strain>
    </source>
</reference>
<name>A0A1M5SYS3_9CLOT</name>
<dbReference type="GO" id="GO:0003700">
    <property type="term" value="F:DNA-binding transcription factor activity"/>
    <property type="evidence" value="ECO:0007669"/>
    <property type="project" value="TreeGrafter"/>
</dbReference>